<sequence length="101" mass="11705">MMTWRCPIITEMGMCPETGIECPAHDPKCPHLPDKMRPEKERTPVTDPLEGEQIYCPRCDDEQFTLRRVRLSDRMLASARLDVICEGCGYRESLYKIGEEK</sequence>
<organism evidence="1">
    <name type="scientific">marine sediment metagenome</name>
    <dbReference type="NCBI Taxonomy" id="412755"/>
    <lineage>
        <taxon>unclassified sequences</taxon>
        <taxon>metagenomes</taxon>
        <taxon>ecological metagenomes</taxon>
    </lineage>
</organism>
<reference evidence="1" key="1">
    <citation type="journal article" date="2014" name="Front. Microbiol.">
        <title>High frequency of phylogenetically diverse reductive dehalogenase-homologous genes in deep subseafloor sedimentary metagenomes.</title>
        <authorList>
            <person name="Kawai M."/>
            <person name="Futagami T."/>
            <person name="Toyoda A."/>
            <person name="Takaki Y."/>
            <person name="Nishi S."/>
            <person name="Hori S."/>
            <person name="Arai W."/>
            <person name="Tsubouchi T."/>
            <person name="Morono Y."/>
            <person name="Uchiyama I."/>
            <person name="Ito T."/>
            <person name="Fujiyama A."/>
            <person name="Inagaki F."/>
            <person name="Takami H."/>
        </authorList>
    </citation>
    <scope>NUCLEOTIDE SEQUENCE</scope>
    <source>
        <strain evidence="1">Expedition CK06-06</strain>
    </source>
</reference>
<evidence type="ECO:0000313" key="1">
    <source>
        <dbReference type="EMBL" id="GAH51293.1"/>
    </source>
</evidence>
<gene>
    <name evidence="1" type="ORF">S03H2_27713</name>
</gene>
<proteinExistence type="predicted"/>
<dbReference type="EMBL" id="BARU01016680">
    <property type="protein sequence ID" value="GAH51293.1"/>
    <property type="molecule type" value="Genomic_DNA"/>
</dbReference>
<accession>X1I159</accession>
<protein>
    <submittedName>
        <fullName evidence="1">Uncharacterized protein</fullName>
    </submittedName>
</protein>
<comment type="caution">
    <text evidence="1">The sequence shown here is derived from an EMBL/GenBank/DDBJ whole genome shotgun (WGS) entry which is preliminary data.</text>
</comment>
<name>X1I159_9ZZZZ</name>
<dbReference type="AlphaFoldDB" id="X1I159"/>